<gene>
    <name evidence="2" type="ORF">I553_1120</name>
</gene>
<dbReference type="AlphaFoldDB" id="X7ZC29"/>
<feature type="region of interest" description="Disordered" evidence="1">
    <location>
        <begin position="67"/>
        <end position="89"/>
    </location>
</feature>
<evidence type="ECO:0000313" key="2">
    <source>
        <dbReference type="EMBL" id="EUA16145.1"/>
    </source>
</evidence>
<reference evidence="2" key="1">
    <citation type="submission" date="2014-01" db="EMBL/GenBank/DDBJ databases">
        <authorList>
            <person name="Brown-Elliot B."/>
            <person name="Wallace R."/>
            <person name="Lenaerts A."/>
            <person name="Ordway D."/>
            <person name="DeGroote M.A."/>
            <person name="Parker T."/>
            <person name="Sizemore C."/>
            <person name="Tallon L.J."/>
            <person name="Sadzewicz L.K."/>
            <person name="Sengamalay N."/>
            <person name="Fraser C.M."/>
            <person name="Hine E."/>
            <person name="Shefchek K.A."/>
            <person name="Das S.P."/>
            <person name="Tettelin H."/>
        </authorList>
    </citation>
    <scope>NUCLEOTIDE SEQUENCE [LARGE SCALE GENOMIC DNA]</scope>
    <source>
        <strain evidence="2">4042</strain>
    </source>
</reference>
<dbReference type="GO" id="GO:0016787">
    <property type="term" value="F:hydrolase activity"/>
    <property type="evidence" value="ECO:0007669"/>
    <property type="project" value="UniProtKB-KW"/>
</dbReference>
<proteinExistence type="predicted"/>
<dbReference type="PATRIC" id="fig|1299334.3.peg.8378"/>
<sequence>MVDPDALVRTIWMASDRSDRVGMRLEGDPCGTAGRIASWLARASPAARSRCRPTAYRSSWAPTIRSPGLSGGWGHRRGRHRQSCPDPPRPIRAAALVAVALATRS</sequence>
<organism evidence="2">
    <name type="scientific">Mycobacterium xenopi 4042</name>
    <dbReference type="NCBI Taxonomy" id="1299334"/>
    <lineage>
        <taxon>Bacteria</taxon>
        <taxon>Bacillati</taxon>
        <taxon>Actinomycetota</taxon>
        <taxon>Actinomycetes</taxon>
        <taxon>Mycobacteriales</taxon>
        <taxon>Mycobacteriaceae</taxon>
        <taxon>Mycobacterium</taxon>
    </lineage>
</organism>
<protein>
    <submittedName>
        <fullName evidence="2">Allophanate hydrolase subunit 2 domain protein</fullName>
    </submittedName>
</protein>
<keyword evidence="2" id="KW-0378">Hydrolase</keyword>
<comment type="caution">
    <text evidence="2">The sequence shown here is derived from an EMBL/GenBank/DDBJ whole genome shotgun (WGS) entry which is preliminary data.</text>
</comment>
<name>X7ZC29_MYCXE</name>
<evidence type="ECO:0000256" key="1">
    <source>
        <dbReference type="SAM" id="MobiDB-lite"/>
    </source>
</evidence>
<accession>X7ZC29</accession>
<dbReference type="EMBL" id="JAOB01000080">
    <property type="protein sequence ID" value="EUA16145.1"/>
    <property type="molecule type" value="Genomic_DNA"/>
</dbReference>